<evidence type="ECO:0000256" key="1">
    <source>
        <dbReference type="ARBA" id="ARBA00004651"/>
    </source>
</evidence>
<name>A0A8J4M329_9BACL</name>
<dbReference type="GO" id="GO:0005886">
    <property type="term" value="C:plasma membrane"/>
    <property type="evidence" value="ECO:0007669"/>
    <property type="project" value="UniProtKB-SubCell"/>
</dbReference>
<evidence type="ECO:0000256" key="4">
    <source>
        <dbReference type="ARBA" id="ARBA00022989"/>
    </source>
</evidence>
<dbReference type="RefSeq" id="WP_213413162.1">
    <property type="nucleotide sequence ID" value="NZ_BOVK01000045.1"/>
</dbReference>
<dbReference type="EMBL" id="BOVK01000045">
    <property type="protein sequence ID" value="GIQ70354.1"/>
    <property type="molecule type" value="Genomic_DNA"/>
</dbReference>
<organism evidence="7 8">
    <name type="scientific">Xylanibacillus composti</name>
    <dbReference type="NCBI Taxonomy" id="1572762"/>
    <lineage>
        <taxon>Bacteria</taxon>
        <taxon>Bacillati</taxon>
        <taxon>Bacillota</taxon>
        <taxon>Bacilli</taxon>
        <taxon>Bacillales</taxon>
        <taxon>Paenibacillaceae</taxon>
        <taxon>Xylanibacillus</taxon>
    </lineage>
</organism>
<evidence type="ECO:0000256" key="6">
    <source>
        <dbReference type="SAM" id="Phobius"/>
    </source>
</evidence>
<evidence type="ECO:0000313" key="8">
    <source>
        <dbReference type="Proteomes" id="UP000677918"/>
    </source>
</evidence>
<keyword evidence="4 6" id="KW-1133">Transmembrane helix</keyword>
<accession>A0A8J4M329</accession>
<keyword evidence="2" id="KW-1003">Cell membrane</keyword>
<comment type="subcellular location">
    <subcellularLocation>
        <location evidence="1">Cell membrane</location>
        <topology evidence="1">Multi-pass membrane protein</topology>
    </subcellularLocation>
</comment>
<sequence>MAGFAWLLAFWCAGEGIVRLFDLPLPGNVLGLLGMLAALHLKWLKLEWVEGAAQFLLSHMMLFFAPIVVGTMVFYPFLMKEWLPISLMLILGTLAAIAAAGAAAERFSQDKKGEEQHGQ</sequence>
<dbReference type="Proteomes" id="UP000677918">
    <property type="component" value="Unassembled WGS sequence"/>
</dbReference>
<proteinExistence type="predicted"/>
<comment type="caution">
    <text evidence="7">The sequence shown here is derived from an EMBL/GenBank/DDBJ whole genome shotgun (WGS) entry which is preliminary data.</text>
</comment>
<dbReference type="InterPro" id="IPR005538">
    <property type="entry name" value="LrgA/CidA"/>
</dbReference>
<evidence type="ECO:0000256" key="5">
    <source>
        <dbReference type="ARBA" id="ARBA00023136"/>
    </source>
</evidence>
<evidence type="ECO:0000256" key="3">
    <source>
        <dbReference type="ARBA" id="ARBA00022692"/>
    </source>
</evidence>
<feature type="transmembrane region" description="Helical" evidence="6">
    <location>
        <begin position="83"/>
        <end position="104"/>
    </location>
</feature>
<evidence type="ECO:0008006" key="9">
    <source>
        <dbReference type="Google" id="ProtNLM"/>
    </source>
</evidence>
<dbReference type="PANTHER" id="PTHR33931:SF2">
    <property type="entry name" value="HOLIN-LIKE PROTEIN CIDA"/>
    <property type="match status" value="1"/>
</dbReference>
<feature type="transmembrane region" description="Helical" evidence="6">
    <location>
        <begin position="24"/>
        <end position="44"/>
    </location>
</feature>
<keyword evidence="5 6" id="KW-0472">Membrane</keyword>
<keyword evidence="8" id="KW-1185">Reference proteome</keyword>
<evidence type="ECO:0000313" key="7">
    <source>
        <dbReference type="EMBL" id="GIQ70354.1"/>
    </source>
</evidence>
<evidence type="ECO:0000256" key="2">
    <source>
        <dbReference type="ARBA" id="ARBA00022475"/>
    </source>
</evidence>
<dbReference type="Pfam" id="PF03788">
    <property type="entry name" value="LrgA"/>
    <property type="match status" value="1"/>
</dbReference>
<feature type="transmembrane region" description="Helical" evidence="6">
    <location>
        <begin position="56"/>
        <end position="77"/>
    </location>
</feature>
<gene>
    <name evidence="7" type="ORF">XYCOK13_31780</name>
</gene>
<protein>
    <recommendedName>
        <fullName evidence="9">CidA/LrgA family protein</fullName>
    </recommendedName>
</protein>
<dbReference type="PANTHER" id="PTHR33931">
    <property type="entry name" value="HOLIN-LIKE PROTEIN CIDA-RELATED"/>
    <property type="match status" value="1"/>
</dbReference>
<reference evidence="7" key="1">
    <citation type="submission" date="2021-04" db="EMBL/GenBank/DDBJ databases">
        <title>Draft genome sequence of Xylanibacillus composti strain K13.</title>
        <authorList>
            <person name="Uke A."/>
            <person name="Chhe C."/>
            <person name="Baramee S."/>
            <person name="Kosugi A."/>
        </authorList>
    </citation>
    <scope>NUCLEOTIDE SEQUENCE</scope>
    <source>
        <strain evidence="7">K13</strain>
    </source>
</reference>
<keyword evidence="3 6" id="KW-0812">Transmembrane</keyword>
<dbReference type="AlphaFoldDB" id="A0A8J4M329"/>